<keyword evidence="2" id="KW-0732">Signal</keyword>
<reference evidence="3" key="1">
    <citation type="submission" date="2023-07" db="EMBL/GenBank/DDBJ databases">
        <authorList>
            <person name="Kim M.K."/>
        </authorList>
    </citation>
    <scope>NUCLEOTIDE SEQUENCE</scope>
    <source>
        <strain evidence="3">CA1-15</strain>
    </source>
</reference>
<feature type="region of interest" description="Disordered" evidence="1">
    <location>
        <begin position="115"/>
        <end position="139"/>
    </location>
</feature>
<feature type="chain" id="PRO_5045605683" evidence="2">
    <location>
        <begin position="28"/>
        <end position="139"/>
    </location>
</feature>
<organism evidence="3 4">
    <name type="scientific">Sphingomonas immobilis</name>
    <dbReference type="NCBI Taxonomy" id="3063997"/>
    <lineage>
        <taxon>Bacteria</taxon>
        <taxon>Pseudomonadati</taxon>
        <taxon>Pseudomonadota</taxon>
        <taxon>Alphaproteobacteria</taxon>
        <taxon>Sphingomonadales</taxon>
        <taxon>Sphingomonadaceae</taxon>
        <taxon>Sphingomonas</taxon>
    </lineage>
</organism>
<evidence type="ECO:0000313" key="3">
    <source>
        <dbReference type="EMBL" id="MDO7841692.1"/>
    </source>
</evidence>
<feature type="compositionally biased region" description="Basic and acidic residues" evidence="1">
    <location>
        <begin position="123"/>
        <end position="139"/>
    </location>
</feature>
<evidence type="ECO:0000313" key="4">
    <source>
        <dbReference type="Proteomes" id="UP001176468"/>
    </source>
</evidence>
<dbReference type="RefSeq" id="WP_304560128.1">
    <property type="nucleotide sequence ID" value="NZ_JAUQSZ010000002.1"/>
</dbReference>
<name>A0ABT8ZVT9_9SPHN</name>
<sequence length="139" mass="14841">MTSKTLFRLAATALCLAPALASAPAVAQANKQIPTMTIYGDQKCPTDNEGNEVVVCVRRPASEQFRIPKELRDFKVTPQNESWAARVAATDNAGASGIGSCSTVGPGGNTGCFLQQSKNNRATNKERKADQRVMEESLP</sequence>
<dbReference type="Proteomes" id="UP001176468">
    <property type="component" value="Unassembled WGS sequence"/>
</dbReference>
<keyword evidence="4" id="KW-1185">Reference proteome</keyword>
<evidence type="ECO:0000256" key="2">
    <source>
        <dbReference type="SAM" id="SignalP"/>
    </source>
</evidence>
<evidence type="ECO:0000256" key="1">
    <source>
        <dbReference type="SAM" id="MobiDB-lite"/>
    </source>
</evidence>
<feature type="signal peptide" evidence="2">
    <location>
        <begin position="1"/>
        <end position="27"/>
    </location>
</feature>
<accession>A0ABT8ZVT9</accession>
<comment type="caution">
    <text evidence="3">The sequence shown here is derived from an EMBL/GenBank/DDBJ whole genome shotgun (WGS) entry which is preliminary data.</text>
</comment>
<gene>
    <name evidence="3" type="ORF">Q5H94_05090</name>
</gene>
<dbReference type="EMBL" id="JAUQSZ010000002">
    <property type="protein sequence ID" value="MDO7841692.1"/>
    <property type="molecule type" value="Genomic_DNA"/>
</dbReference>
<proteinExistence type="predicted"/>
<protein>
    <submittedName>
        <fullName evidence="3">Uncharacterized protein</fullName>
    </submittedName>
</protein>